<feature type="chain" id="PRO_5040418095" description="Secreted protein" evidence="1">
    <location>
        <begin position="21"/>
        <end position="98"/>
    </location>
</feature>
<sequence>MDSAWILCVLLQRLLLGSFSIRGWLCAQLFAPHDTWGKEGLVGGVKKRKKGVYETTCRWGYSAASLGNPLQVVLPGEWTRRAPQVFFTPSINVSFSTR</sequence>
<keyword evidence="3" id="KW-1185">Reference proteome</keyword>
<feature type="signal peptide" evidence="1">
    <location>
        <begin position="1"/>
        <end position="20"/>
    </location>
</feature>
<comment type="caution">
    <text evidence="2">The sequence shown here is derived from an EMBL/GenBank/DDBJ whole genome shotgun (WGS) entry which is preliminary data.</text>
</comment>
<evidence type="ECO:0000256" key="1">
    <source>
        <dbReference type="SAM" id="SignalP"/>
    </source>
</evidence>
<dbReference type="GeneID" id="63840507"/>
<accession>A0A9P4Y466</accession>
<dbReference type="EMBL" id="MU032347">
    <property type="protein sequence ID" value="KAF3766047.1"/>
    <property type="molecule type" value="Genomic_DNA"/>
</dbReference>
<keyword evidence="1" id="KW-0732">Signal</keyword>
<proteinExistence type="predicted"/>
<evidence type="ECO:0000313" key="3">
    <source>
        <dbReference type="Proteomes" id="UP000803844"/>
    </source>
</evidence>
<gene>
    <name evidence="2" type="ORF">M406DRAFT_356179</name>
</gene>
<dbReference type="RefSeq" id="XP_040777008.1">
    <property type="nucleotide sequence ID" value="XM_040923378.1"/>
</dbReference>
<evidence type="ECO:0008006" key="4">
    <source>
        <dbReference type="Google" id="ProtNLM"/>
    </source>
</evidence>
<organism evidence="2 3">
    <name type="scientific">Cryphonectria parasitica (strain ATCC 38755 / EP155)</name>
    <dbReference type="NCBI Taxonomy" id="660469"/>
    <lineage>
        <taxon>Eukaryota</taxon>
        <taxon>Fungi</taxon>
        <taxon>Dikarya</taxon>
        <taxon>Ascomycota</taxon>
        <taxon>Pezizomycotina</taxon>
        <taxon>Sordariomycetes</taxon>
        <taxon>Sordariomycetidae</taxon>
        <taxon>Diaporthales</taxon>
        <taxon>Cryphonectriaceae</taxon>
        <taxon>Cryphonectria-Endothia species complex</taxon>
        <taxon>Cryphonectria</taxon>
    </lineage>
</organism>
<dbReference type="Proteomes" id="UP000803844">
    <property type="component" value="Unassembled WGS sequence"/>
</dbReference>
<name>A0A9P4Y466_CRYP1</name>
<dbReference type="AlphaFoldDB" id="A0A9P4Y466"/>
<evidence type="ECO:0000313" key="2">
    <source>
        <dbReference type="EMBL" id="KAF3766047.1"/>
    </source>
</evidence>
<reference evidence="2" key="1">
    <citation type="journal article" date="2020" name="Phytopathology">
        <title>Genome sequence of the chestnut blight fungus Cryphonectria parasitica EP155: A fundamental resource for an archetypical invasive plant pathogen.</title>
        <authorList>
            <person name="Crouch J.A."/>
            <person name="Dawe A."/>
            <person name="Aerts A."/>
            <person name="Barry K."/>
            <person name="Churchill A.C.L."/>
            <person name="Grimwood J."/>
            <person name="Hillman B."/>
            <person name="Milgroom M.G."/>
            <person name="Pangilinan J."/>
            <person name="Smith M."/>
            <person name="Salamov A."/>
            <person name="Schmutz J."/>
            <person name="Yadav J."/>
            <person name="Grigoriev I.V."/>
            <person name="Nuss D."/>
        </authorList>
    </citation>
    <scope>NUCLEOTIDE SEQUENCE</scope>
    <source>
        <strain evidence="2">EP155</strain>
    </source>
</reference>
<protein>
    <recommendedName>
        <fullName evidence="4">Secreted protein</fullName>
    </recommendedName>
</protein>